<dbReference type="PANTHER" id="PTHR43716">
    <property type="entry name" value="D-2-HYDROXYGLUTARATE DEHYDROGENASE, MITOCHONDRIAL"/>
    <property type="match status" value="1"/>
</dbReference>
<evidence type="ECO:0000256" key="2">
    <source>
        <dbReference type="ARBA" id="ARBA00004275"/>
    </source>
</evidence>
<comment type="similarity">
    <text evidence="3">Belongs to the FAD-binding oxidoreductase/transferase type 4 family.</text>
</comment>
<evidence type="ECO:0000256" key="6">
    <source>
        <dbReference type="ARBA" id="ARBA00022827"/>
    </source>
</evidence>
<keyword evidence="8" id="KW-0576">Peroxisome</keyword>
<comment type="function">
    <text evidence="11">Catalyzes the oxidation of D-2-hydroxyglutarate (D-2-HG) to alpha-ketoglutarate. Also catalyzes the oxidation of other D-2-hydroxyacids, such as D-malate (D-MAL) and D-lactate (D-LAC). Exhibits high activities towards D-2-HG and D-MAL but a very weak activity towards D-LAC.</text>
</comment>
<evidence type="ECO:0000259" key="13">
    <source>
        <dbReference type="PROSITE" id="PS51387"/>
    </source>
</evidence>
<organism evidence="14">
    <name type="scientific">Timema genevievae</name>
    <name type="common">Walking stick</name>
    <dbReference type="NCBI Taxonomy" id="629358"/>
    <lineage>
        <taxon>Eukaryota</taxon>
        <taxon>Metazoa</taxon>
        <taxon>Ecdysozoa</taxon>
        <taxon>Arthropoda</taxon>
        <taxon>Hexapoda</taxon>
        <taxon>Insecta</taxon>
        <taxon>Pterygota</taxon>
        <taxon>Neoptera</taxon>
        <taxon>Polyneoptera</taxon>
        <taxon>Phasmatodea</taxon>
        <taxon>Timematodea</taxon>
        <taxon>Timematoidea</taxon>
        <taxon>Timematidae</taxon>
        <taxon>Timema</taxon>
    </lineage>
</organism>
<dbReference type="InterPro" id="IPR016167">
    <property type="entry name" value="FAD-bd_PCMH_sub1"/>
</dbReference>
<dbReference type="AlphaFoldDB" id="A0A7R9JU28"/>
<dbReference type="Pfam" id="PF01565">
    <property type="entry name" value="FAD_binding_4"/>
    <property type="match status" value="1"/>
</dbReference>
<dbReference type="InterPro" id="IPR016166">
    <property type="entry name" value="FAD-bd_PCMH"/>
</dbReference>
<proteinExistence type="inferred from homology"/>
<keyword evidence="7" id="KW-0560">Oxidoreductase</keyword>
<comment type="cofactor">
    <cofactor evidence="1">
        <name>FAD</name>
        <dbReference type="ChEBI" id="CHEBI:57692"/>
    </cofactor>
</comment>
<dbReference type="InterPro" id="IPR004113">
    <property type="entry name" value="FAD-bd_oxidored_4_C"/>
</dbReference>
<evidence type="ECO:0000256" key="4">
    <source>
        <dbReference type="ARBA" id="ARBA00011738"/>
    </source>
</evidence>
<dbReference type="Gene3D" id="3.30.43.10">
    <property type="entry name" value="Uridine Diphospho-n-acetylenolpyruvylglucosamine Reductase, domain 2"/>
    <property type="match status" value="1"/>
</dbReference>
<reference evidence="14" key="1">
    <citation type="submission" date="2020-11" db="EMBL/GenBank/DDBJ databases">
        <authorList>
            <person name="Tran Van P."/>
        </authorList>
    </citation>
    <scope>NUCLEOTIDE SEQUENCE</scope>
</reference>
<comment type="subunit">
    <text evidence="4">Homodimer.</text>
</comment>
<dbReference type="SUPFAM" id="SSF56176">
    <property type="entry name" value="FAD-binding/transporter-associated domain-like"/>
    <property type="match status" value="1"/>
</dbReference>
<evidence type="ECO:0000256" key="11">
    <source>
        <dbReference type="ARBA" id="ARBA00045410"/>
    </source>
</evidence>
<sequence length="797" mass="89248">MLRQALNSGTSFCVKRGLLTMRAEQLRPLRNMSLSSSVELTADRYPDVKRHNFALLDSNHVQFFKSVLGQDRVLTDAEELETYNVDWLKMVRGSSKIVLKPKTTEEVSQILRFCNSENLAVCPQGGNTGLVGGSVPVFDEVIVSTALMNNIISLDELSGVLVCQAGCILETLETYLQDRGLMMPLDLGAKGSCQIGGNVSTNAGGLRLLRYGSLQGNVLGIEAVKADGEVIDCLSCLKKDNTGYHLKHLFIGSEGTLGLVTKVAIQCPPNPKSINTAFLGLNSFDDVLRTYKDARAGLGEILSSCEMMDAQSLDACTSNLKLRNPIGDFPFYMLIETAGSNGKHDEEKLTHFLEQSMADGIVQDGTVATEPSRIKQMWNIRESISLALLSEGYLYKYDISLPHDSFYSIIPELTKRLPSHYIRCCGYGHIGDGNLHLNVTSKEYDHNILDAIEPFVYEWTSKLRGSVSAEHGIGFKKTKFIHYSKSQSSLNLMKDIKNIMDPNGILNPYKVLPSIWEPRERVTDAYMCDGFLFSYDLSLPYANYYELVEKTIERLSGCSSVVRICGHGHIGKSLMFFCDGNLHLNITSKEYDHEILELMEPFVFEWTSKLQGSVSAEHGIGFKKTKFVHYSKSRSSLNLMKDIKNIMDPNGILNPYKMLWDIRERVAEALINDGYWYTYDLSLPHKHFYDIVGKMEERLSNHPKVKRVTGLGHLGDGNLHLNVTSKEFDQEVFGLIEPFVFECTSKLRGSVSAEHGIGFTKTKFIHFSKFHGSLNLMKGIKKMMDPKGILNPYKVLP</sequence>
<dbReference type="PANTHER" id="PTHR43716:SF1">
    <property type="entry name" value="D-2-HYDROXYGLUTARATE DEHYDROGENASE, MITOCHONDRIAL"/>
    <property type="match status" value="1"/>
</dbReference>
<keyword evidence="5" id="KW-0285">Flavoprotein</keyword>
<feature type="domain" description="FAD-binding PCMH-type" evidence="13">
    <location>
        <begin position="90"/>
        <end position="270"/>
    </location>
</feature>
<accession>A0A7R9JU28</accession>
<dbReference type="InterPro" id="IPR016169">
    <property type="entry name" value="FAD-bd_PCMH_sub2"/>
</dbReference>
<dbReference type="InterPro" id="IPR006094">
    <property type="entry name" value="Oxid_FAD_bind_N"/>
</dbReference>
<dbReference type="InterPro" id="IPR036318">
    <property type="entry name" value="FAD-bd_PCMH-like_sf"/>
</dbReference>
<evidence type="ECO:0000256" key="8">
    <source>
        <dbReference type="ARBA" id="ARBA00023140"/>
    </source>
</evidence>
<dbReference type="Gene3D" id="3.30.465.10">
    <property type="match status" value="1"/>
</dbReference>
<dbReference type="GO" id="GO:0005777">
    <property type="term" value="C:peroxisome"/>
    <property type="evidence" value="ECO:0007669"/>
    <property type="project" value="UniProtKB-SubCell"/>
</dbReference>
<evidence type="ECO:0000256" key="10">
    <source>
        <dbReference type="ARBA" id="ARBA00039639"/>
    </source>
</evidence>
<dbReference type="Pfam" id="PF02913">
    <property type="entry name" value="FAD-oxidase_C"/>
    <property type="match status" value="3"/>
</dbReference>
<dbReference type="InterPro" id="IPR016171">
    <property type="entry name" value="Vanillyl_alc_oxidase_C-sub2"/>
</dbReference>
<dbReference type="Gene3D" id="1.10.45.10">
    <property type="entry name" value="Vanillyl-alcohol Oxidase, Chain A, domain 4"/>
    <property type="match status" value="3"/>
</dbReference>
<evidence type="ECO:0000313" key="14">
    <source>
        <dbReference type="EMBL" id="CAD7589519.1"/>
    </source>
</evidence>
<dbReference type="GO" id="GO:0051990">
    <property type="term" value="F:(R)-2-hydroxyglutarate dehydrogenase activity"/>
    <property type="evidence" value="ECO:0007669"/>
    <property type="project" value="UniProtKB-EC"/>
</dbReference>
<evidence type="ECO:0000256" key="3">
    <source>
        <dbReference type="ARBA" id="ARBA00008000"/>
    </source>
</evidence>
<protein>
    <recommendedName>
        <fullName evidence="10">D-2-hydroxyglutarate dehydrogenase, mitochondrial</fullName>
        <ecNumber evidence="9">1.1.99.39</ecNumber>
    </recommendedName>
</protein>
<dbReference type="FunFam" id="1.10.45.10:FF:000001">
    <property type="entry name" value="D-lactate dehydrogenase mitochondrial"/>
    <property type="match status" value="3"/>
</dbReference>
<dbReference type="EMBL" id="OE840105">
    <property type="protein sequence ID" value="CAD7589519.1"/>
    <property type="molecule type" value="Genomic_DNA"/>
</dbReference>
<evidence type="ECO:0000256" key="1">
    <source>
        <dbReference type="ARBA" id="ARBA00001974"/>
    </source>
</evidence>
<dbReference type="SUPFAM" id="SSF55103">
    <property type="entry name" value="FAD-linked oxidases, C-terminal domain"/>
    <property type="match status" value="3"/>
</dbReference>
<evidence type="ECO:0000256" key="12">
    <source>
        <dbReference type="ARBA" id="ARBA00049267"/>
    </source>
</evidence>
<dbReference type="Gene3D" id="3.30.70.2190">
    <property type="match status" value="1"/>
</dbReference>
<dbReference type="FunFam" id="3.30.43.10:FF:000002">
    <property type="entry name" value="D-2-hydroxyglutarate dehydrogenase, mitochondrial"/>
    <property type="match status" value="1"/>
</dbReference>
<dbReference type="PROSITE" id="PS51387">
    <property type="entry name" value="FAD_PCMH"/>
    <property type="match status" value="1"/>
</dbReference>
<dbReference type="EC" id="1.1.99.39" evidence="9"/>
<comment type="catalytic activity">
    <reaction evidence="12">
        <text>(R)-malate + A = oxaloacetate + AH2</text>
        <dbReference type="Rhea" id="RHEA:67460"/>
        <dbReference type="ChEBI" id="CHEBI:13193"/>
        <dbReference type="ChEBI" id="CHEBI:15588"/>
        <dbReference type="ChEBI" id="CHEBI:16452"/>
        <dbReference type="ChEBI" id="CHEBI:17499"/>
    </reaction>
    <physiologicalReaction direction="left-to-right" evidence="12">
        <dbReference type="Rhea" id="RHEA:67461"/>
    </physiologicalReaction>
</comment>
<name>A0A7R9JU28_TIMGE</name>
<evidence type="ECO:0000256" key="9">
    <source>
        <dbReference type="ARBA" id="ARBA00039003"/>
    </source>
</evidence>
<dbReference type="GO" id="GO:0005739">
    <property type="term" value="C:mitochondrion"/>
    <property type="evidence" value="ECO:0007669"/>
    <property type="project" value="TreeGrafter"/>
</dbReference>
<dbReference type="InterPro" id="IPR016164">
    <property type="entry name" value="FAD-linked_Oxase-like_C"/>
</dbReference>
<dbReference type="GO" id="GO:0071949">
    <property type="term" value="F:FAD binding"/>
    <property type="evidence" value="ECO:0007669"/>
    <property type="project" value="InterPro"/>
</dbReference>
<dbReference type="Gene3D" id="3.30.70.2740">
    <property type="match status" value="3"/>
</dbReference>
<evidence type="ECO:0000256" key="5">
    <source>
        <dbReference type="ARBA" id="ARBA00022630"/>
    </source>
</evidence>
<gene>
    <name evidence="14" type="ORF">TGEB3V08_LOCUS3455</name>
</gene>
<dbReference type="FunFam" id="3.30.465.10:FF:000001">
    <property type="entry name" value="D-2-hydroxyglutarate dehydrogenase, mitochondrial"/>
    <property type="match status" value="1"/>
</dbReference>
<dbReference type="FunFam" id="3.30.70.2190:FF:000001">
    <property type="entry name" value="D-2-hydroxyglutarate dehydrogenase mitochondrial"/>
    <property type="match status" value="1"/>
</dbReference>
<keyword evidence="6" id="KW-0274">FAD</keyword>
<dbReference type="InterPro" id="IPR051264">
    <property type="entry name" value="FAD-oxidored/transferase_4"/>
</dbReference>
<dbReference type="FunFam" id="3.30.70.2740:FF:000002">
    <property type="entry name" value="D-2-hydroxyglutarate dehydrogenase mitochondrial"/>
    <property type="match status" value="1"/>
</dbReference>
<comment type="subcellular location">
    <subcellularLocation>
        <location evidence="2">Peroxisome</location>
    </subcellularLocation>
</comment>
<evidence type="ECO:0000256" key="7">
    <source>
        <dbReference type="ARBA" id="ARBA00023002"/>
    </source>
</evidence>